<dbReference type="EMBL" id="JACWMW010000002">
    <property type="protein sequence ID" value="MBD1385860.1"/>
    <property type="molecule type" value="Genomic_DNA"/>
</dbReference>
<comment type="caution">
    <text evidence="2">The sequence shown here is derived from an EMBL/GenBank/DDBJ whole genome shotgun (WGS) entry which is preliminary data.</text>
</comment>
<gene>
    <name evidence="2" type="ORF">IDJ75_11265</name>
</gene>
<evidence type="ECO:0000313" key="2">
    <source>
        <dbReference type="EMBL" id="MBD1385860.1"/>
    </source>
</evidence>
<keyword evidence="1" id="KW-0472">Membrane</keyword>
<sequence length="138" mass="15608">MWRKIHSNRDPRDTLYSELRKEFKPWFTGAKTLFAKVLSVYPRFSFSLMILCLTLSGILSFTIFRNRDKAIIATTSNKPNVMQEGFSTIIRATGQLRETIALKAVIDSLTAKKGLTGSDSLLLDSTLSRLQKINPPLK</sequence>
<dbReference type="Proteomes" id="UP000618754">
    <property type="component" value="Unassembled WGS sequence"/>
</dbReference>
<proteinExistence type="predicted"/>
<keyword evidence="1" id="KW-1133">Transmembrane helix</keyword>
<name>A0ABR7X8C8_9SPHI</name>
<dbReference type="RefSeq" id="WP_191175714.1">
    <property type="nucleotide sequence ID" value="NZ_JACWMW010000002.1"/>
</dbReference>
<keyword evidence="3" id="KW-1185">Reference proteome</keyword>
<evidence type="ECO:0000256" key="1">
    <source>
        <dbReference type="SAM" id="Phobius"/>
    </source>
</evidence>
<evidence type="ECO:0000313" key="3">
    <source>
        <dbReference type="Proteomes" id="UP000618754"/>
    </source>
</evidence>
<accession>A0ABR7X8C8</accession>
<reference evidence="2 3" key="1">
    <citation type="submission" date="2020-09" db="EMBL/GenBank/DDBJ databases">
        <title>Novel species of Mucilaginibacter isolated from a glacier on the Tibetan Plateau.</title>
        <authorList>
            <person name="Liu Q."/>
            <person name="Xin Y.-H."/>
        </authorList>
    </citation>
    <scope>NUCLEOTIDE SEQUENCE [LARGE SCALE GENOMIC DNA]</scope>
    <source>
        <strain evidence="2 3">CGMCC 1.13878</strain>
    </source>
</reference>
<protein>
    <submittedName>
        <fullName evidence="2">Uncharacterized protein</fullName>
    </submittedName>
</protein>
<organism evidence="2 3">
    <name type="scientific">Mucilaginibacter rigui</name>
    <dbReference type="NCBI Taxonomy" id="534635"/>
    <lineage>
        <taxon>Bacteria</taxon>
        <taxon>Pseudomonadati</taxon>
        <taxon>Bacteroidota</taxon>
        <taxon>Sphingobacteriia</taxon>
        <taxon>Sphingobacteriales</taxon>
        <taxon>Sphingobacteriaceae</taxon>
        <taxon>Mucilaginibacter</taxon>
    </lineage>
</organism>
<feature type="transmembrane region" description="Helical" evidence="1">
    <location>
        <begin position="44"/>
        <end position="64"/>
    </location>
</feature>
<keyword evidence="1" id="KW-0812">Transmembrane</keyword>